<keyword evidence="2" id="KW-1185">Reference proteome</keyword>
<comment type="caution">
    <text evidence="1">The sequence shown here is derived from an EMBL/GenBank/DDBJ whole genome shotgun (WGS) entry which is preliminary data.</text>
</comment>
<dbReference type="Proteomes" id="UP001054945">
    <property type="component" value="Unassembled WGS sequence"/>
</dbReference>
<gene>
    <name evidence="1" type="ORF">CEXT_810351</name>
</gene>
<organism evidence="1 2">
    <name type="scientific">Caerostris extrusa</name>
    <name type="common">Bark spider</name>
    <name type="synonym">Caerostris bankana</name>
    <dbReference type="NCBI Taxonomy" id="172846"/>
    <lineage>
        <taxon>Eukaryota</taxon>
        <taxon>Metazoa</taxon>
        <taxon>Ecdysozoa</taxon>
        <taxon>Arthropoda</taxon>
        <taxon>Chelicerata</taxon>
        <taxon>Arachnida</taxon>
        <taxon>Araneae</taxon>
        <taxon>Araneomorphae</taxon>
        <taxon>Entelegynae</taxon>
        <taxon>Araneoidea</taxon>
        <taxon>Araneidae</taxon>
        <taxon>Caerostris</taxon>
    </lineage>
</organism>
<dbReference type="EMBL" id="BPLR01012665">
    <property type="protein sequence ID" value="GIY55726.1"/>
    <property type="molecule type" value="Genomic_DNA"/>
</dbReference>
<accession>A0AAV4UDF1</accession>
<dbReference type="AlphaFoldDB" id="A0AAV4UDF1"/>
<proteinExistence type="predicted"/>
<evidence type="ECO:0000313" key="2">
    <source>
        <dbReference type="Proteomes" id="UP001054945"/>
    </source>
</evidence>
<sequence length="100" mass="11885">MTSPGEEVSLMVWWEGPPDSNNYFIGIQNSNSICIQISKHQFSLLREVTEDIESRSRTASKRQICINSYNFRKCVPRLRIRQNTREQEKYKNPRKQGHWI</sequence>
<evidence type="ECO:0000313" key="1">
    <source>
        <dbReference type="EMBL" id="GIY55726.1"/>
    </source>
</evidence>
<protein>
    <submittedName>
        <fullName evidence="1">Uncharacterized protein</fullName>
    </submittedName>
</protein>
<reference evidence="1 2" key="1">
    <citation type="submission" date="2021-06" db="EMBL/GenBank/DDBJ databases">
        <title>Caerostris extrusa draft genome.</title>
        <authorList>
            <person name="Kono N."/>
            <person name="Arakawa K."/>
        </authorList>
    </citation>
    <scope>NUCLEOTIDE SEQUENCE [LARGE SCALE GENOMIC DNA]</scope>
</reference>
<name>A0AAV4UDF1_CAEEX</name>